<feature type="transmembrane region" description="Helical" evidence="1">
    <location>
        <begin position="7"/>
        <end position="32"/>
    </location>
</feature>
<evidence type="ECO:0000313" key="2">
    <source>
        <dbReference type="EMBL" id="PXY45245.1"/>
    </source>
</evidence>
<dbReference type="RefSeq" id="WP_110346751.1">
    <property type="nucleotide sequence ID" value="NZ_QJHL01000002.1"/>
</dbReference>
<sequence length="97" mass="10792">MNLRLFFLLVIIESLCVVSGFFVLILFFFLYFGSGAGASSDKAILTENVGFVILFLLPLLFGIFKSRTLTEKLKAKSYLYSGLLVTIVSGIYFGINM</sequence>
<feature type="transmembrane region" description="Helical" evidence="1">
    <location>
        <begin position="44"/>
        <end position="65"/>
    </location>
</feature>
<dbReference type="Proteomes" id="UP000247681">
    <property type="component" value="Unassembled WGS sequence"/>
</dbReference>
<dbReference type="OrthoDB" id="1371249at2"/>
<accession>A0A2V4C243</accession>
<name>A0A2V4C243_9FLAO</name>
<keyword evidence="1" id="KW-0812">Transmembrane</keyword>
<dbReference type="AlphaFoldDB" id="A0A2V4C243"/>
<comment type="caution">
    <text evidence="2">The sequence shown here is derived from an EMBL/GenBank/DDBJ whole genome shotgun (WGS) entry which is preliminary data.</text>
</comment>
<dbReference type="EMBL" id="QJHL01000002">
    <property type="protein sequence ID" value="PXY45245.1"/>
    <property type="molecule type" value="Genomic_DNA"/>
</dbReference>
<feature type="transmembrane region" description="Helical" evidence="1">
    <location>
        <begin position="77"/>
        <end position="95"/>
    </location>
</feature>
<organism evidence="2 3">
    <name type="scientific">Flavobacterium hydrophilum</name>
    <dbReference type="NCBI Taxonomy" id="2211445"/>
    <lineage>
        <taxon>Bacteria</taxon>
        <taxon>Pseudomonadati</taxon>
        <taxon>Bacteroidota</taxon>
        <taxon>Flavobacteriia</taxon>
        <taxon>Flavobacteriales</taxon>
        <taxon>Flavobacteriaceae</taxon>
        <taxon>Flavobacterium</taxon>
    </lineage>
</organism>
<keyword evidence="3" id="KW-1185">Reference proteome</keyword>
<keyword evidence="1" id="KW-0472">Membrane</keyword>
<reference evidence="2 3" key="1">
    <citation type="submission" date="2018-05" db="EMBL/GenBank/DDBJ databases">
        <title>Flavobacterium sp. strain IMCC34758, incomplete genome.</title>
        <authorList>
            <person name="Joung Y."/>
        </authorList>
    </citation>
    <scope>NUCLEOTIDE SEQUENCE [LARGE SCALE GENOMIC DNA]</scope>
    <source>
        <strain evidence="2 3">IMCC34758</strain>
    </source>
</reference>
<evidence type="ECO:0000313" key="3">
    <source>
        <dbReference type="Proteomes" id="UP000247681"/>
    </source>
</evidence>
<gene>
    <name evidence="2" type="ORF">DMB68_11175</name>
</gene>
<proteinExistence type="predicted"/>
<keyword evidence="1" id="KW-1133">Transmembrane helix</keyword>
<protein>
    <submittedName>
        <fullName evidence="2">Uncharacterized protein</fullName>
    </submittedName>
</protein>
<evidence type="ECO:0000256" key="1">
    <source>
        <dbReference type="SAM" id="Phobius"/>
    </source>
</evidence>